<comment type="caution">
    <text evidence="2">The sequence shown here is derived from an EMBL/GenBank/DDBJ whole genome shotgun (WGS) entry which is preliminary data.</text>
</comment>
<evidence type="ECO:0000313" key="2">
    <source>
        <dbReference type="EMBL" id="MBD7998673.1"/>
    </source>
</evidence>
<dbReference type="Proteomes" id="UP000633601">
    <property type="component" value="Unassembled WGS sequence"/>
</dbReference>
<name>A0ABR8V1L3_9CELL</name>
<dbReference type="InterPro" id="IPR032466">
    <property type="entry name" value="Metal_Hydrolase"/>
</dbReference>
<feature type="compositionally biased region" description="Basic and acidic residues" evidence="1">
    <location>
        <begin position="352"/>
        <end position="361"/>
    </location>
</feature>
<gene>
    <name evidence="2" type="ORF">H9640_08930</name>
</gene>
<feature type="region of interest" description="Disordered" evidence="1">
    <location>
        <begin position="352"/>
        <end position="395"/>
    </location>
</feature>
<dbReference type="PANTHER" id="PTHR43135:SF3">
    <property type="entry name" value="ALPHA-D-RIBOSE 1-METHYLPHOSPHONATE 5-TRIPHOSPHATE DIPHOSPHATASE"/>
    <property type="match status" value="1"/>
</dbReference>
<protein>
    <submittedName>
        <fullName evidence="2">Amidohydrolase</fullName>
    </submittedName>
</protein>
<organism evidence="2 3">
    <name type="scientific">Oerskovia gallyi</name>
    <dbReference type="NCBI Taxonomy" id="2762226"/>
    <lineage>
        <taxon>Bacteria</taxon>
        <taxon>Bacillati</taxon>
        <taxon>Actinomycetota</taxon>
        <taxon>Actinomycetes</taxon>
        <taxon>Micrococcales</taxon>
        <taxon>Cellulomonadaceae</taxon>
        <taxon>Oerskovia</taxon>
    </lineage>
</organism>
<dbReference type="EMBL" id="JACSQE010000006">
    <property type="protein sequence ID" value="MBD7998673.1"/>
    <property type="molecule type" value="Genomic_DNA"/>
</dbReference>
<proteinExistence type="predicted"/>
<dbReference type="SUPFAM" id="SSF51556">
    <property type="entry name" value="Metallo-dependent hydrolases"/>
    <property type="match status" value="1"/>
</dbReference>
<dbReference type="InterPro" id="IPR051781">
    <property type="entry name" value="Metallo-dep_Hydrolase"/>
</dbReference>
<dbReference type="Gene3D" id="3.20.20.140">
    <property type="entry name" value="Metal-dependent hydrolases"/>
    <property type="match status" value="1"/>
</dbReference>
<feature type="compositionally biased region" description="Basic and acidic residues" evidence="1">
    <location>
        <begin position="384"/>
        <end position="395"/>
    </location>
</feature>
<dbReference type="RefSeq" id="WP_191790378.1">
    <property type="nucleotide sequence ID" value="NZ_JACSQE010000006.1"/>
</dbReference>
<sequence>MNGAPGRPAVTFTVDARWERGTGWTGPTAVVATPGGFRSRVGTDPAPTRHLAGVLLPGFRDAHVHLALVDAGALFRGGLAAVDDLGGDPAVVSALAARSARGARSARSGPADTSPLPEVRFAGAFLTARGGYPSDRSWAPPGAVEEVDGPAQAAAAVDRQVAAGASFVKVALHADAGPVPDDATLRALVGRAHEHGRTVVAHTEGAGQAERALVAGVDRLAHCPFSERLPDRLVTAAARTQSWVSTLDIHGWGSPAAPYAVALDNLTRFVAAGGAVVYGTDQGNGPLPVGVDERELVALQSAGLATDGLLLALTSAPTPVACTFLPGPRPAPGAPPEEVAAWLARATVLRPRDLLGREPPARDGPTADPPSADASGRAVTTHDLSLDDPTREHHP</sequence>
<evidence type="ECO:0000256" key="1">
    <source>
        <dbReference type="SAM" id="MobiDB-lite"/>
    </source>
</evidence>
<keyword evidence="3" id="KW-1185">Reference proteome</keyword>
<dbReference type="PANTHER" id="PTHR43135">
    <property type="entry name" value="ALPHA-D-RIBOSE 1-METHYLPHOSPHONATE 5-TRIPHOSPHATE DIPHOSPHATASE"/>
    <property type="match status" value="1"/>
</dbReference>
<evidence type="ECO:0000313" key="3">
    <source>
        <dbReference type="Proteomes" id="UP000633601"/>
    </source>
</evidence>
<accession>A0ABR8V1L3</accession>
<reference evidence="2 3" key="1">
    <citation type="submission" date="2020-08" db="EMBL/GenBank/DDBJ databases">
        <title>A Genomic Blueprint of the Chicken Gut Microbiome.</title>
        <authorList>
            <person name="Gilroy R."/>
            <person name="Ravi A."/>
            <person name="Getino M."/>
            <person name="Pursley I."/>
            <person name="Horton D.L."/>
            <person name="Alikhan N.-F."/>
            <person name="Baker D."/>
            <person name="Gharbi K."/>
            <person name="Hall N."/>
            <person name="Watson M."/>
            <person name="Adriaenssens E.M."/>
            <person name="Foster-Nyarko E."/>
            <person name="Jarju S."/>
            <person name="Secka A."/>
            <person name="Antonio M."/>
            <person name="Oren A."/>
            <person name="Chaudhuri R."/>
            <person name="La Ragione R.M."/>
            <person name="Hildebrand F."/>
            <person name="Pallen M.J."/>
        </authorList>
    </citation>
    <scope>NUCLEOTIDE SEQUENCE [LARGE SCALE GENOMIC DNA]</scope>
    <source>
        <strain evidence="2 3">Sa2CUA8</strain>
    </source>
</reference>